<feature type="transmembrane region" description="Helical" evidence="9">
    <location>
        <begin position="124"/>
        <end position="145"/>
    </location>
</feature>
<dbReference type="InterPro" id="IPR036259">
    <property type="entry name" value="MFS_trans_sf"/>
</dbReference>
<dbReference type="SUPFAM" id="SSF103473">
    <property type="entry name" value="MFS general substrate transporter"/>
    <property type="match status" value="1"/>
</dbReference>
<keyword evidence="6 9" id="KW-1133">Transmembrane helix</keyword>
<evidence type="ECO:0000259" key="10">
    <source>
        <dbReference type="PROSITE" id="PS50850"/>
    </source>
</evidence>
<evidence type="ECO:0000256" key="2">
    <source>
        <dbReference type="ARBA" id="ARBA00007520"/>
    </source>
</evidence>
<comment type="subcellular location">
    <subcellularLocation>
        <location evidence="1">Cell membrane</location>
        <topology evidence="1">Multi-pass membrane protein</topology>
    </subcellularLocation>
</comment>
<keyword evidence="5 9" id="KW-0812">Transmembrane</keyword>
<evidence type="ECO:0000256" key="6">
    <source>
        <dbReference type="ARBA" id="ARBA00022989"/>
    </source>
</evidence>
<dbReference type="EMBL" id="CADCTS010000039">
    <property type="protein sequence ID" value="CAA9287646.1"/>
    <property type="molecule type" value="Genomic_DNA"/>
</dbReference>
<feature type="transmembrane region" description="Helical" evidence="9">
    <location>
        <begin position="290"/>
        <end position="310"/>
    </location>
</feature>
<protein>
    <submittedName>
        <fullName evidence="11">Uncharacterized MFS-type transporter</fullName>
    </submittedName>
</protein>
<gene>
    <name evidence="11" type="ORF">AVDCRST_MAG48-256</name>
</gene>
<feature type="transmembrane region" description="Helical" evidence="9">
    <location>
        <begin position="485"/>
        <end position="507"/>
    </location>
</feature>
<dbReference type="FunFam" id="1.20.1720.10:FF:000004">
    <property type="entry name" value="EmrB/QacA family drug resistance transporter"/>
    <property type="match status" value="1"/>
</dbReference>
<dbReference type="AlphaFoldDB" id="A0A6J4JU64"/>
<dbReference type="PANTHER" id="PTHR23501:SF197">
    <property type="entry name" value="COMD"/>
    <property type="match status" value="1"/>
</dbReference>
<feature type="transmembrane region" description="Helical" evidence="9">
    <location>
        <begin position="354"/>
        <end position="376"/>
    </location>
</feature>
<feature type="region of interest" description="Disordered" evidence="8">
    <location>
        <begin position="1"/>
        <end position="23"/>
    </location>
</feature>
<organism evidence="11">
    <name type="scientific">uncultured Friedmanniella sp</name>
    <dbReference type="NCBI Taxonomy" id="335381"/>
    <lineage>
        <taxon>Bacteria</taxon>
        <taxon>Bacillati</taxon>
        <taxon>Actinomycetota</taxon>
        <taxon>Actinomycetes</taxon>
        <taxon>Propionibacteriales</taxon>
        <taxon>Nocardioidaceae</taxon>
        <taxon>Friedmanniella</taxon>
        <taxon>environmental samples</taxon>
    </lineage>
</organism>
<feature type="transmembrane region" description="Helical" evidence="9">
    <location>
        <begin position="31"/>
        <end position="49"/>
    </location>
</feature>
<dbReference type="GO" id="GO:0005886">
    <property type="term" value="C:plasma membrane"/>
    <property type="evidence" value="ECO:0007669"/>
    <property type="project" value="UniProtKB-SubCell"/>
</dbReference>
<proteinExistence type="inferred from homology"/>
<comment type="similarity">
    <text evidence="2">Belongs to the major facilitator superfamily. TCR/Tet family.</text>
</comment>
<sequence length="534" mass="53671">MSSGTGERLATGGPPGTTAAGDAPAPSRSRLWLLFTALALALLLSELDQTLFATALPTVVGELSGVGDMLWVNTASLLTGTVALPVYGKLSDLLGRKPVLITGMLVFVAGSVLGGLSTDMGTLIAARAVQGLGGGGLIVLVQSVVADTVPARERAPYLSAIGAVFALSAVAGPVVGGWLTEGVGWRWAFWVNLPLGGLAVVAVALLLHEPPRREERVRLDVAGTTTLAVAVTALVLLVSEGGTRLPWTSPAALGLAALAAAAAVVFVLVERRAAEPLIPLGLFRDRTFTAAVVAGLVMAVAMFGTLGYLPTYLQMAVGLGPTAAGMAMLTLVAGLAVSTVGAAQLVRRTGRTKLLPLAGTALVAAALGLLATLTPATPLPLAGLYLLLLGLGIGCAWEVLVVVVQNTAPDAALGTATATNSFAREIGVTLGSALVGALFTARLGALLAERVPATDGVDVATLTPALAAGLPPAVRDAVAGAYNDALTPVFALLVPVVLASTVLLLLVREVPLATAAGDPDHGPVRGDPAGQRLE</sequence>
<evidence type="ECO:0000256" key="9">
    <source>
        <dbReference type="SAM" id="Phobius"/>
    </source>
</evidence>
<feature type="transmembrane region" description="Helical" evidence="9">
    <location>
        <begin position="426"/>
        <end position="448"/>
    </location>
</feature>
<name>A0A6J4JU64_9ACTN</name>
<dbReference type="PROSITE" id="PS50850">
    <property type="entry name" value="MFS"/>
    <property type="match status" value="1"/>
</dbReference>
<keyword evidence="3" id="KW-0813">Transport</keyword>
<feature type="transmembrane region" description="Helical" evidence="9">
    <location>
        <begin position="219"/>
        <end position="239"/>
    </location>
</feature>
<dbReference type="Gene3D" id="1.20.1250.20">
    <property type="entry name" value="MFS general substrate transporter like domains"/>
    <property type="match status" value="1"/>
</dbReference>
<feature type="domain" description="Major facilitator superfamily (MFS) profile" evidence="10">
    <location>
        <begin position="34"/>
        <end position="512"/>
    </location>
</feature>
<evidence type="ECO:0000256" key="4">
    <source>
        <dbReference type="ARBA" id="ARBA00022475"/>
    </source>
</evidence>
<feature type="transmembrane region" description="Helical" evidence="9">
    <location>
        <begin position="322"/>
        <end position="342"/>
    </location>
</feature>
<reference evidence="11" key="1">
    <citation type="submission" date="2020-02" db="EMBL/GenBank/DDBJ databases">
        <authorList>
            <person name="Meier V. D."/>
        </authorList>
    </citation>
    <scope>NUCLEOTIDE SEQUENCE</scope>
    <source>
        <strain evidence="11">AVDCRST_MAG48</strain>
    </source>
</reference>
<evidence type="ECO:0000256" key="5">
    <source>
        <dbReference type="ARBA" id="ARBA00022692"/>
    </source>
</evidence>
<evidence type="ECO:0000256" key="3">
    <source>
        <dbReference type="ARBA" id="ARBA00022448"/>
    </source>
</evidence>
<dbReference type="Gene3D" id="1.20.1720.10">
    <property type="entry name" value="Multidrug resistance protein D"/>
    <property type="match status" value="1"/>
</dbReference>
<dbReference type="GO" id="GO:0022857">
    <property type="term" value="F:transmembrane transporter activity"/>
    <property type="evidence" value="ECO:0007669"/>
    <property type="project" value="InterPro"/>
</dbReference>
<dbReference type="InterPro" id="IPR020846">
    <property type="entry name" value="MFS_dom"/>
</dbReference>
<evidence type="ECO:0000256" key="7">
    <source>
        <dbReference type="ARBA" id="ARBA00023136"/>
    </source>
</evidence>
<dbReference type="InterPro" id="IPR011701">
    <property type="entry name" value="MFS"/>
</dbReference>
<feature type="transmembrane region" description="Helical" evidence="9">
    <location>
        <begin position="187"/>
        <end position="207"/>
    </location>
</feature>
<dbReference type="Pfam" id="PF07690">
    <property type="entry name" value="MFS_1"/>
    <property type="match status" value="1"/>
</dbReference>
<dbReference type="PANTHER" id="PTHR23501">
    <property type="entry name" value="MAJOR FACILITATOR SUPERFAMILY"/>
    <property type="match status" value="1"/>
</dbReference>
<feature type="transmembrane region" description="Helical" evidence="9">
    <location>
        <begin position="99"/>
        <end position="118"/>
    </location>
</feature>
<feature type="compositionally biased region" description="Low complexity" evidence="8">
    <location>
        <begin position="10"/>
        <end position="23"/>
    </location>
</feature>
<keyword evidence="7 9" id="KW-0472">Membrane</keyword>
<keyword evidence="4" id="KW-1003">Cell membrane</keyword>
<evidence type="ECO:0000256" key="1">
    <source>
        <dbReference type="ARBA" id="ARBA00004651"/>
    </source>
</evidence>
<evidence type="ECO:0000313" key="11">
    <source>
        <dbReference type="EMBL" id="CAA9287646.1"/>
    </source>
</evidence>
<feature type="transmembrane region" description="Helical" evidence="9">
    <location>
        <begin position="69"/>
        <end position="87"/>
    </location>
</feature>
<evidence type="ECO:0000256" key="8">
    <source>
        <dbReference type="SAM" id="MobiDB-lite"/>
    </source>
</evidence>
<feature type="transmembrane region" description="Helical" evidence="9">
    <location>
        <begin position="251"/>
        <end position="269"/>
    </location>
</feature>
<feature type="transmembrane region" description="Helical" evidence="9">
    <location>
        <begin position="157"/>
        <end position="175"/>
    </location>
</feature>
<accession>A0A6J4JU64</accession>
<dbReference type="PRINTS" id="PR01036">
    <property type="entry name" value="TCRTETB"/>
</dbReference>
<feature type="transmembrane region" description="Helical" evidence="9">
    <location>
        <begin position="382"/>
        <end position="405"/>
    </location>
</feature>